<feature type="compositionally biased region" description="Basic and acidic residues" evidence="1">
    <location>
        <begin position="184"/>
        <end position="199"/>
    </location>
</feature>
<dbReference type="OMA" id="CMQQPCP"/>
<keyword evidence="3" id="KW-1185">Reference proteome</keyword>
<feature type="compositionally biased region" description="Pro residues" evidence="1">
    <location>
        <begin position="240"/>
        <end position="252"/>
    </location>
</feature>
<protein>
    <submittedName>
        <fullName evidence="2">Uncharacterized protein</fullName>
    </submittedName>
</protein>
<dbReference type="InParanoid" id="A0A0G4G927"/>
<accession>A0A0G4G927</accession>
<dbReference type="VEuPathDB" id="CryptoDB:Vbra_22078"/>
<feature type="compositionally biased region" description="Low complexity" evidence="1">
    <location>
        <begin position="408"/>
        <end position="438"/>
    </location>
</feature>
<feature type="compositionally biased region" description="Acidic residues" evidence="1">
    <location>
        <begin position="1"/>
        <end position="11"/>
    </location>
</feature>
<feature type="compositionally biased region" description="Basic and acidic residues" evidence="1">
    <location>
        <begin position="120"/>
        <end position="143"/>
    </location>
</feature>
<reference evidence="2 3" key="1">
    <citation type="submission" date="2014-11" db="EMBL/GenBank/DDBJ databases">
        <authorList>
            <person name="Zhu J."/>
            <person name="Qi W."/>
            <person name="Song R."/>
        </authorList>
    </citation>
    <scope>NUCLEOTIDE SEQUENCE [LARGE SCALE GENOMIC DNA]</scope>
</reference>
<evidence type="ECO:0000313" key="2">
    <source>
        <dbReference type="EMBL" id="CEM25375.1"/>
    </source>
</evidence>
<dbReference type="AlphaFoldDB" id="A0A0G4G927"/>
<feature type="compositionally biased region" description="Basic and acidic residues" evidence="1">
    <location>
        <begin position="229"/>
        <end position="238"/>
    </location>
</feature>
<proteinExistence type="predicted"/>
<feature type="compositionally biased region" description="Low complexity" evidence="1">
    <location>
        <begin position="464"/>
        <end position="473"/>
    </location>
</feature>
<sequence>MMEQDEPESGDPIENGGKNAAPTNVTEPAGDQECPEAAQNGAVTHAKDGEQAGNSNDAKETSQDGDDTDEQMVTITDEFGRKRRVRQADVGLHEDQEIGRMERERDKRQHMGTPTDTNDADGKEKAAQRDSAEKVAPDLDQRRRSDRHRRDHGAPQKHTGKWDRDDHRSGDWWERRRDHRSRSRDRDRPRHDWRDDRPHNGRRFRPGPPPFRGGGGGSFRGPRPHRHRHEAEDDRFVHDGPPPPFMRPPGPRPFRGEYLGPPRGPMDPHFYRPGPGGGYGPPPIFYPPDPYGRPPRGPPMSGEFRPPLCPPDDGPLFRPYGGGRFNGRREAYEGPPRPPPSMMHDPYARPPPHTHFAKPYSNNGGPPLIERPPQGAFQRPPMKFEDKPPMPRSDGPAQGQGGGSDVSAVRAAVVHQPQQQQHAAAAAAAPVRVGAPVVSKPPLLTTDGAKRSTDTGSEGGGRAAGKAAEGAVAMPDRSNWTEFFSSYDEEGETKPPTDSSGLSARPPQPPQPSQPPASNSSMDPAAVAHLMQALQAAGVRPLLPGPPQHQPWQ</sequence>
<name>A0A0G4G927_VITBC</name>
<evidence type="ECO:0000256" key="1">
    <source>
        <dbReference type="SAM" id="MobiDB-lite"/>
    </source>
</evidence>
<feature type="compositionally biased region" description="Pro residues" evidence="1">
    <location>
        <begin position="506"/>
        <end position="515"/>
    </location>
</feature>
<dbReference type="EMBL" id="CDMY01000599">
    <property type="protein sequence ID" value="CEM25375.1"/>
    <property type="molecule type" value="Genomic_DNA"/>
</dbReference>
<feature type="compositionally biased region" description="Basic and acidic residues" evidence="1">
    <location>
        <begin position="160"/>
        <end position="176"/>
    </location>
</feature>
<dbReference type="Proteomes" id="UP000041254">
    <property type="component" value="Unassembled WGS sequence"/>
</dbReference>
<organism evidence="2 3">
    <name type="scientific">Vitrella brassicaformis (strain CCMP3155)</name>
    <dbReference type="NCBI Taxonomy" id="1169540"/>
    <lineage>
        <taxon>Eukaryota</taxon>
        <taxon>Sar</taxon>
        <taxon>Alveolata</taxon>
        <taxon>Colpodellida</taxon>
        <taxon>Vitrellaceae</taxon>
        <taxon>Vitrella</taxon>
    </lineage>
</organism>
<evidence type="ECO:0000313" key="3">
    <source>
        <dbReference type="Proteomes" id="UP000041254"/>
    </source>
</evidence>
<feature type="compositionally biased region" description="Basic and acidic residues" evidence="1">
    <location>
        <begin position="91"/>
        <end position="109"/>
    </location>
</feature>
<feature type="compositionally biased region" description="Pro residues" evidence="1">
    <location>
        <begin position="280"/>
        <end position="298"/>
    </location>
</feature>
<feature type="region of interest" description="Disordered" evidence="1">
    <location>
        <begin position="1"/>
        <end position="533"/>
    </location>
</feature>
<gene>
    <name evidence="2" type="ORF">Vbra_22078</name>
</gene>